<proteinExistence type="predicted"/>
<dbReference type="EMBL" id="CTRP01000011">
    <property type="protein sequence ID" value="CQR72780.1"/>
    <property type="molecule type" value="Genomic_DNA"/>
</dbReference>
<feature type="domain" description="Uroporphyrinogen decarboxylase (URO-D)" evidence="1">
    <location>
        <begin position="26"/>
        <end position="246"/>
    </location>
</feature>
<dbReference type="Gene3D" id="3.20.20.210">
    <property type="match status" value="1"/>
</dbReference>
<dbReference type="AlphaFoldDB" id="A0A0U1KZD7"/>
<gene>
    <name evidence="2" type="ORF">SpAn4DRAFT_3240</name>
</gene>
<evidence type="ECO:0000259" key="1">
    <source>
        <dbReference type="Pfam" id="PF01208"/>
    </source>
</evidence>
<dbReference type="GO" id="GO:0004853">
    <property type="term" value="F:uroporphyrinogen decarboxylase activity"/>
    <property type="evidence" value="ECO:0007669"/>
    <property type="project" value="InterPro"/>
</dbReference>
<dbReference type="RefSeq" id="WP_021168467.1">
    <property type="nucleotide sequence ID" value="NZ_CTRP01000011.1"/>
</dbReference>
<dbReference type="PANTHER" id="PTHR47099:SF1">
    <property type="entry name" value="METHYLCOBAMIDE:COM METHYLTRANSFERASE MTBA"/>
    <property type="match status" value="1"/>
</dbReference>
<dbReference type="InterPro" id="IPR000257">
    <property type="entry name" value="Uroporphyrinogen_deCOase"/>
</dbReference>
<name>A0A0U1KZD7_9FIRM</name>
<keyword evidence="3" id="KW-1185">Reference proteome</keyword>
<dbReference type="InterPro" id="IPR038071">
    <property type="entry name" value="UROD/MetE-like_sf"/>
</dbReference>
<dbReference type="SUPFAM" id="SSF51726">
    <property type="entry name" value="UROD/MetE-like"/>
    <property type="match status" value="1"/>
</dbReference>
<keyword evidence="2" id="KW-0808">Transferase</keyword>
<evidence type="ECO:0000313" key="2">
    <source>
        <dbReference type="EMBL" id="CQR72780.1"/>
    </source>
</evidence>
<dbReference type="Pfam" id="PF01208">
    <property type="entry name" value="URO-D"/>
    <property type="match status" value="1"/>
</dbReference>
<evidence type="ECO:0000313" key="3">
    <source>
        <dbReference type="Proteomes" id="UP000049855"/>
    </source>
</evidence>
<accession>A0A0U1KZD7</accession>
<reference evidence="3" key="1">
    <citation type="submission" date="2015-03" db="EMBL/GenBank/DDBJ databases">
        <authorList>
            <person name="Nijsse Bart"/>
        </authorList>
    </citation>
    <scope>NUCLEOTIDE SEQUENCE [LARGE SCALE GENOMIC DNA]</scope>
</reference>
<dbReference type="GO" id="GO:0006779">
    <property type="term" value="P:porphyrin-containing compound biosynthetic process"/>
    <property type="evidence" value="ECO:0007669"/>
    <property type="project" value="InterPro"/>
</dbReference>
<organism evidence="2 3">
    <name type="scientific">Sporomusa ovata</name>
    <dbReference type="NCBI Taxonomy" id="2378"/>
    <lineage>
        <taxon>Bacteria</taxon>
        <taxon>Bacillati</taxon>
        <taxon>Bacillota</taxon>
        <taxon>Negativicutes</taxon>
        <taxon>Selenomonadales</taxon>
        <taxon>Sporomusaceae</taxon>
        <taxon>Sporomusa</taxon>
    </lineage>
</organism>
<protein>
    <submittedName>
        <fullName evidence="2">Methylcobalamin:coenzyme M methyltransferase, methanol-specific</fullName>
    </submittedName>
</protein>
<keyword evidence="2" id="KW-0489">Methyltransferase</keyword>
<dbReference type="GO" id="GO:0008168">
    <property type="term" value="F:methyltransferase activity"/>
    <property type="evidence" value="ECO:0007669"/>
    <property type="project" value="UniProtKB-KW"/>
</dbReference>
<dbReference type="Proteomes" id="UP000049855">
    <property type="component" value="Unassembled WGS sequence"/>
</dbReference>
<sequence>MSKPIQFQCKWDTAEVLPDTILRSAGIGYYQAHTERQAMALVAEGKCIVERDSICRVPFCVTVEAEAFGAKVVIPEDNTGPTIRGYRFISIEQLAELDEIDLTCGRINEVLSCIAILRDRGNVIAVNVEGPFTILGLLIDSMELFKGICLHRELMVRTLHVLEKSIVKYIEACVAQGATIISYADPTGALELLGPKLYRELSGKSSYNILKKLENKLAGALVHLCGISSLSLERAGFCTAKPVSVPEAHTYGDSLCHIVAEHKDVRLVGHNCMKSTPVIQKNPVVWQIELK</sequence>
<dbReference type="PANTHER" id="PTHR47099">
    <property type="entry name" value="METHYLCOBAMIDE:COM METHYLTRANSFERASE MTBA"/>
    <property type="match status" value="1"/>
</dbReference>
<dbReference type="GO" id="GO:0032259">
    <property type="term" value="P:methylation"/>
    <property type="evidence" value="ECO:0007669"/>
    <property type="project" value="UniProtKB-KW"/>
</dbReference>
<dbReference type="InterPro" id="IPR052024">
    <property type="entry name" value="Methanogen_methyltrans"/>
</dbReference>